<reference evidence="2" key="1">
    <citation type="submission" date="2019-10" db="EMBL/GenBank/DDBJ databases">
        <title>The sequence and de novo assembly of the wild yak genome.</title>
        <authorList>
            <person name="Liu Y."/>
        </authorList>
    </citation>
    <scope>NUCLEOTIDE SEQUENCE [LARGE SCALE GENOMIC DNA]</scope>
    <source>
        <strain evidence="2">WY2019</strain>
    </source>
</reference>
<keyword evidence="3" id="KW-1185">Reference proteome</keyword>
<protein>
    <submittedName>
        <fullName evidence="2">Uncharacterized protein</fullName>
    </submittedName>
</protein>
<dbReference type="Proteomes" id="UP000322234">
    <property type="component" value="Unassembled WGS sequence"/>
</dbReference>
<gene>
    <name evidence="2" type="ORF">E5288_WYG017903</name>
</gene>
<comment type="caution">
    <text evidence="2">The sequence shown here is derived from an EMBL/GenBank/DDBJ whole genome shotgun (WGS) entry which is preliminary data.</text>
</comment>
<organism evidence="2 3">
    <name type="scientific">Bos mutus</name>
    <name type="common">wild yak</name>
    <dbReference type="NCBI Taxonomy" id="72004"/>
    <lineage>
        <taxon>Eukaryota</taxon>
        <taxon>Metazoa</taxon>
        <taxon>Chordata</taxon>
        <taxon>Craniata</taxon>
        <taxon>Vertebrata</taxon>
        <taxon>Euteleostomi</taxon>
        <taxon>Mammalia</taxon>
        <taxon>Eutheria</taxon>
        <taxon>Laurasiatheria</taxon>
        <taxon>Artiodactyla</taxon>
        <taxon>Ruminantia</taxon>
        <taxon>Pecora</taxon>
        <taxon>Bovidae</taxon>
        <taxon>Bovinae</taxon>
        <taxon>Bos</taxon>
    </lineage>
</organism>
<proteinExistence type="predicted"/>
<dbReference type="AlphaFoldDB" id="A0A6B0S4X2"/>
<sequence length="105" mass="11668">MVMSARLTHPSRLQVYTPRLRSCLKNRGGFSLEIMPQILASDSVDSKLRRIPQHLVQSESSYRLDEKGGSQDTFQDDALVETQTKPPGGGNLNPSENPITDPFRG</sequence>
<evidence type="ECO:0000313" key="2">
    <source>
        <dbReference type="EMBL" id="MXQ96952.1"/>
    </source>
</evidence>
<accession>A0A6B0S4X2</accession>
<feature type="region of interest" description="Disordered" evidence="1">
    <location>
        <begin position="59"/>
        <end position="105"/>
    </location>
</feature>
<name>A0A6B0S4X2_9CETA</name>
<dbReference type="EMBL" id="VBQZ03000177">
    <property type="protein sequence ID" value="MXQ96952.1"/>
    <property type="molecule type" value="Genomic_DNA"/>
</dbReference>
<evidence type="ECO:0000256" key="1">
    <source>
        <dbReference type="SAM" id="MobiDB-lite"/>
    </source>
</evidence>
<evidence type="ECO:0000313" key="3">
    <source>
        <dbReference type="Proteomes" id="UP000322234"/>
    </source>
</evidence>